<protein>
    <submittedName>
        <fullName evidence="1">Uncharacterized protein</fullName>
    </submittedName>
</protein>
<sequence length="50" mass="5588">MHSTCSLLHESPLPHDEHVLSWLKEFVKCLSTPLGDRSFKKVGTKLVPAS</sequence>
<dbReference type="AlphaFoldDB" id="A0A6B9XV27"/>
<dbReference type="EMBL" id="MK697699">
    <property type="protein sequence ID" value="QHR90115.1"/>
    <property type="molecule type" value="Genomic_DNA"/>
</dbReference>
<organism evidence="1">
    <name type="scientific">Picea sitchensis</name>
    <name type="common">Sitka spruce</name>
    <name type="synonym">Pinus sitchensis</name>
    <dbReference type="NCBI Taxonomy" id="3332"/>
    <lineage>
        <taxon>Eukaryota</taxon>
        <taxon>Viridiplantae</taxon>
        <taxon>Streptophyta</taxon>
        <taxon>Embryophyta</taxon>
        <taxon>Tracheophyta</taxon>
        <taxon>Spermatophyta</taxon>
        <taxon>Pinopsida</taxon>
        <taxon>Pinidae</taxon>
        <taxon>Conifers I</taxon>
        <taxon>Pinales</taxon>
        <taxon>Pinaceae</taxon>
        <taxon>Picea</taxon>
    </lineage>
</organism>
<accession>A0A6B9XV27</accession>
<proteinExistence type="predicted"/>
<name>A0A6B9XV27_PICSI</name>
<reference evidence="1" key="1">
    <citation type="submission" date="2019-03" db="EMBL/GenBank/DDBJ databases">
        <title>Largest Complete Mitochondrial Genome of a Gymnosperm, Sitka Spruce (Picea sitchensis), Indicates Complex Physical Structure.</title>
        <authorList>
            <person name="Jackman S.D."/>
            <person name="Coombe L."/>
            <person name="Warren R."/>
            <person name="Kirk H."/>
            <person name="Trinh E."/>
            <person name="McLeod T."/>
            <person name="Pleasance S."/>
            <person name="Pandoh P."/>
            <person name="Zhao Y."/>
            <person name="Coope R."/>
            <person name="Bousquet J."/>
            <person name="Bohlmann J.C."/>
            <person name="Jones S.J.M."/>
            <person name="Birol I."/>
        </authorList>
    </citation>
    <scope>NUCLEOTIDE SEQUENCE</scope>
    <source>
        <strain evidence="1">Q903</strain>
    </source>
</reference>
<evidence type="ECO:0000313" key="1">
    <source>
        <dbReference type="EMBL" id="QHR90115.1"/>
    </source>
</evidence>
<gene>
    <name evidence="1" type="primary">orf04161</name>
    <name evidence="1" type="ORF">Q903MT_gene4138</name>
</gene>
<geneLocation type="mitochondrion" evidence="1"/>
<keyword evidence="1" id="KW-0496">Mitochondrion</keyword>